<comment type="caution">
    <text evidence="1">The sequence shown here is derived from an EMBL/GenBank/DDBJ whole genome shotgun (WGS) entry which is preliminary data.</text>
</comment>
<dbReference type="RefSeq" id="WP_127122783.1">
    <property type="nucleotide sequence ID" value="NZ_BHXQ01000004.1"/>
</dbReference>
<dbReference type="AlphaFoldDB" id="A0A401UB73"/>
<dbReference type="OrthoDB" id="1100725at2"/>
<organism evidence="1 2">
    <name type="scientific">Chryseotalea sanaruensis</name>
    <dbReference type="NCBI Taxonomy" id="2482724"/>
    <lineage>
        <taxon>Bacteria</taxon>
        <taxon>Pseudomonadati</taxon>
        <taxon>Bacteroidota</taxon>
        <taxon>Cytophagia</taxon>
        <taxon>Cytophagales</taxon>
        <taxon>Chryseotaleaceae</taxon>
        <taxon>Chryseotalea</taxon>
    </lineage>
</organism>
<protein>
    <submittedName>
        <fullName evidence="1">Uncharacterized protein</fullName>
    </submittedName>
</protein>
<keyword evidence="2" id="KW-1185">Reference proteome</keyword>
<accession>A0A401UB73</accession>
<dbReference type="Proteomes" id="UP000288227">
    <property type="component" value="Unassembled WGS sequence"/>
</dbReference>
<evidence type="ECO:0000313" key="1">
    <source>
        <dbReference type="EMBL" id="GCC52137.1"/>
    </source>
</evidence>
<dbReference type="EMBL" id="BHXQ01000004">
    <property type="protein sequence ID" value="GCC52137.1"/>
    <property type="molecule type" value="Genomic_DNA"/>
</dbReference>
<gene>
    <name evidence="1" type="ORF">SanaruYs_23730</name>
</gene>
<name>A0A401UB73_9BACT</name>
<evidence type="ECO:0000313" key="2">
    <source>
        <dbReference type="Proteomes" id="UP000288227"/>
    </source>
</evidence>
<proteinExistence type="predicted"/>
<reference evidence="1 2" key="1">
    <citation type="submission" date="2018-11" db="EMBL/GenBank/DDBJ databases">
        <title>Chryseotalea sanarue gen. nov., sp., nov., a member of the family Cytophagaceae, isolated from a brackish lake in Hamamatsu Japan.</title>
        <authorList>
            <person name="Maejima Y."/>
            <person name="Iino T."/>
            <person name="Muraguchi Y."/>
            <person name="Fukuda K."/>
            <person name="Ohkuma M."/>
            <person name="Moriuchi R."/>
            <person name="Dohra H."/>
            <person name="Kimbara K."/>
            <person name="Shintani M."/>
        </authorList>
    </citation>
    <scope>NUCLEOTIDE SEQUENCE [LARGE SCALE GENOMIC DNA]</scope>
    <source>
        <strain evidence="1 2">Ys</strain>
    </source>
</reference>
<sequence length="316" mass="37252">MEDKISQQAISRYSQVYAHKILDRFYAQKQFIGGQEILTLSEVEQINLFVIQSLFKTWKSEIQNSRSVYFDYEAQAVLEAQQNLMNVLSRHIHVRREHLEPLVLQSVVKTLNDVLNPYDFFSKLITSNNNELHLQDFKEELKYLKLNKAPLLRLSQMLEEKKIQTISGNEAFGILDKILEDLNFTPEDIEPLLQLLSKVEPVTMEEFYEKKSKPQVKAAEVNKELNQNTNKEFKTLADDFQKINVIRESLTINQKFMFTKALFGGDFEQFSETINNLDKKNSFDAAMQYLEEHLSNWDQESEEFHEFMELIEKRFN</sequence>